<feature type="transmembrane region" description="Helical" evidence="7">
    <location>
        <begin position="166"/>
        <end position="182"/>
    </location>
</feature>
<dbReference type="STRING" id="70415.A0A5S6PZ09"/>
<evidence type="ECO:0000259" key="9">
    <source>
        <dbReference type="PROSITE" id="PS50929"/>
    </source>
</evidence>
<evidence type="ECO:0000313" key="11">
    <source>
        <dbReference type="WBParaSite" id="TMUE_0000000206.1"/>
    </source>
</evidence>
<dbReference type="Pfam" id="PF06472">
    <property type="entry name" value="ABC_membrane_2"/>
    <property type="match status" value="1"/>
</dbReference>
<evidence type="ECO:0000256" key="2">
    <source>
        <dbReference type="ARBA" id="ARBA00008575"/>
    </source>
</evidence>
<dbReference type="GO" id="GO:0140359">
    <property type="term" value="F:ABC-type transporter activity"/>
    <property type="evidence" value="ECO:0007669"/>
    <property type="project" value="InterPro"/>
</dbReference>
<evidence type="ECO:0000256" key="4">
    <source>
        <dbReference type="ARBA" id="ARBA00022692"/>
    </source>
</evidence>
<dbReference type="Gene3D" id="3.40.50.300">
    <property type="entry name" value="P-loop containing nucleotide triphosphate hydrolases"/>
    <property type="match status" value="1"/>
</dbReference>
<dbReference type="GO" id="GO:0006635">
    <property type="term" value="P:fatty acid beta-oxidation"/>
    <property type="evidence" value="ECO:0007669"/>
    <property type="project" value="TreeGrafter"/>
</dbReference>
<dbReference type="AlphaFoldDB" id="A0A5S6PZ09"/>
<dbReference type="Gene3D" id="1.20.1560.10">
    <property type="entry name" value="ABC transporter type 1, transmembrane domain"/>
    <property type="match status" value="1"/>
</dbReference>
<dbReference type="Pfam" id="PF00005">
    <property type="entry name" value="ABC_tran"/>
    <property type="match status" value="1"/>
</dbReference>
<evidence type="ECO:0000256" key="7">
    <source>
        <dbReference type="SAM" id="Phobius"/>
    </source>
</evidence>
<dbReference type="InterPro" id="IPR050835">
    <property type="entry name" value="ABC_transporter_sub-D"/>
</dbReference>
<dbReference type="GO" id="GO:0007031">
    <property type="term" value="P:peroxisome organization"/>
    <property type="evidence" value="ECO:0007669"/>
    <property type="project" value="TreeGrafter"/>
</dbReference>
<feature type="transmembrane region" description="Helical" evidence="7">
    <location>
        <begin position="223"/>
        <end position="247"/>
    </location>
</feature>
<dbReference type="InterPro" id="IPR036640">
    <property type="entry name" value="ABC1_TM_sf"/>
</dbReference>
<feature type="domain" description="ABC transmembrane type-1" evidence="9">
    <location>
        <begin position="458"/>
        <end position="660"/>
    </location>
</feature>
<dbReference type="InterPro" id="IPR003439">
    <property type="entry name" value="ABC_transporter-like_ATP-bd"/>
</dbReference>
<dbReference type="Proteomes" id="UP000046395">
    <property type="component" value="Unassembled WGS sequence"/>
</dbReference>
<keyword evidence="10" id="KW-1185">Reference proteome</keyword>
<dbReference type="SUPFAM" id="SSF90123">
    <property type="entry name" value="ABC transporter transmembrane region"/>
    <property type="match status" value="1"/>
</dbReference>
<dbReference type="WBParaSite" id="TMUE_0000000206.1">
    <property type="protein sequence ID" value="TMUE_0000000206.1"/>
    <property type="gene ID" value="WBGene00296147"/>
</dbReference>
<feature type="transmembrane region" description="Helical" evidence="7">
    <location>
        <begin position="526"/>
        <end position="542"/>
    </location>
</feature>
<dbReference type="SUPFAM" id="SSF52540">
    <property type="entry name" value="P-loop containing nucleoside triphosphate hydrolases"/>
    <property type="match status" value="1"/>
</dbReference>
<dbReference type="PROSITE" id="PS50893">
    <property type="entry name" value="ABC_TRANSPORTER_2"/>
    <property type="match status" value="1"/>
</dbReference>
<comment type="subcellular location">
    <subcellularLocation>
        <location evidence="1">Membrane</location>
        <topology evidence="1">Multi-pass membrane protein</topology>
    </subcellularLocation>
</comment>
<evidence type="ECO:0000256" key="3">
    <source>
        <dbReference type="ARBA" id="ARBA00022448"/>
    </source>
</evidence>
<evidence type="ECO:0000256" key="5">
    <source>
        <dbReference type="ARBA" id="ARBA00022989"/>
    </source>
</evidence>
<dbReference type="CDD" id="cd03223">
    <property type="entry name" value="ABCD_peroxisomal_ALDP"/>
    <property type="match status" value="1"/>
</dbReference>
<dbReference type="InterPro" id="IPR027417">
    <property type="entry name" value="P-loop_NTPase"/>
</dbReference>
<feature type="domain" description="ABC transporter" evidence="8">
    <location>
        <begin position="775"/>
        <end position="998"/>
    </location>
</feature>
<keyword evidence="4 7" id="KW-0812">Transmembrane</keyword>
<dbReference type="PANTHER" id="PTHR11384:SF59">
    <property type="entry name" value="LYSOSOMAL COBALAMIN TRANSPORTER ABCD4"/>
    <property type="match status" value="1"/>
</dbReference>
<dbReference type="GO" id="GO:0015910">
    <property type="term" value="P:long-chain fatty acid import into peroxisome"/>
    <property type="evidence" value="ECO:0007669"/>
    <property type="project" value="TreeGrafter"/>
</dbReference>
<name>A0A5S6PZ09_TRIMR</name>
<reference evidence="11" key="1">
    <citation type="submission" date="2019-12" db="UniProtKB">
        <authorList>
            <consortium name="WormBaseParasite"/>
        </authorList>
    </citation>
    <scope>IDENTIFICATION</scope>
</reference>
<dbReference type="GO" id="GO:0005324">
    <property type="term" value="F:long-chain fatty acid transmembrane transporter activity"/>
    <property type="evidence" value="ECO:0007669"/>
    <property type="project" value="TreeGrafter"/>
</dbReference>
<evidence type="ECO:0000256" key="1">
    <source>
        <dbReference type="ARBA" id="ARBA00004141"/>
    </source>
</evidence>
<keyword evidence="6 7" id="KW-0472">Membrane</keyword>
<dbReference type="PANTHER" id="PTHR11384">
    <property type="entry name" value="ATP-BINDING CASSETTE, SUB-FAMILY D MEMBER"/>
    <property type="match status" value="1"/>
</dbReference>
<evidence type="ECO:0000313" key="10">
    <source>
        <dbReference type="Proteomes" id="UP000046395"/>
    </source>
</evidence>
<protein>
    <submittedName>
        <fullName evidence="11">ABC transporter domain-containing protein</fullName>
    </submittedName>
</protein>
<dbReference type="PROSITE" id="PS50929">
    <property type="entry name" value="ABC_TM1F"/>
    <property type="match status" value="1"/>
</dbReference>
<feature type="transmembrane region" description="Helical" evidence="7">
    <location>
        <begin position="642"/>
        <end position="661"/>
    </location>
</feature>
<keyword evidence="5 7" id="KW-1133">Transmembrane helix</keyword>
<dbReference type="GO" id="GO:0042760">
    <property type="term" value="P:very long-chain fatty acid catabolic process"/>
    <property type="evidence" value="ECO:0007669"/>
    <property type="project" value="TreeGrafter"/>
</dbReference>
<feature type="transmembrane region" description="Helical" evidence="7">
    <location>
        <begin position="388"/>
        <end position="413"/>
    </location>
</feature>
<dbReference type="InterPro" id="IPR011527">
    <property type="entry name" value="ABC1_TM_dom"/>
</dbReference>
<dbReference type="GO" id="GO:0016887">
    <property type="term" value="F:ATP hydrolysis activity"/>
    <property type="evidence" value="ECO:0007669"/>
    <property type="project" value="InterPro"/>
</dbReference>
<feature type="transmembrane region" description="Helical" evidence="7">
    <location>
        <begin position="90"/>
        <end position="107"/>
    </location>
</feature>
<dbReference type="GO" id="GO:0005524">
    <property type="term" value="F:ATP binding"/>
    <property type="evidence" value="ECO:0007669"/>
    <property type="project" value="InterPro"/>
</dbReference>
<evidence type="ECO:0000259" key="8">
    <source>
        <dbReference type="PROSITE" id="PS50893"/>
    </source>
</evidence>
<dbReference type="Pfam" id="PF03798">
    <property type="entry name" value="TRAM_LAG1_CLN8"/>
    <property type="match status" value="1"/>
</dbReference>
<feature type="transmembrane region" description="Helical" evidence="7">
    <location>
        <begin position="267"/>
        <end position="287"/>
    </location>
</feature>
<dbReference type="GO" id="GO:0005778">
    <property type="term" value="C:peroxisomal membrane"/>
    <property type="evidence" value="ECO:0007669"/>
    <property type="project" value="TreeGrafter"/>
</dbReference>
<keyword evidence="3" id="KW-0813">Transport</keyword>
<proteinExistence type="inferred from homology"/>
<feature type="transmembrane region" description="Helical" evidence="7">
    <location>
        <begin position="188"/>
        <end position="211"/>
    </location>
</feature>
<feature type="transmembrane region" description="Helical" evidence="7">
    <location>
        <begin position="451"/>
        <end position="473"/>
    </location>
</feature>
<organism evidence="10 11">
    <name type="scientific">Trichuris muris</name>
    <name type="common">Mouse whipworm</name>
    <dbReference type="NCBI Taxonomy" id="70415"/>
    <lineage>
        <taxon>Eukaryota</taxon>
        <taxon>Metazoa</taxon>
        <taxon>Ecdysozoa</taxon>
        <taxon>Nematoda</taxon>
        <taxon>Enoplea</taxon>
        <taxon>Dorylaimia</taxon>
        <taxon>Trichinellida</taxon>
        <taxon>Trichuridae</taxon>
        <taxon>Trichuris</taxon>
    </lineage>
</organism>
<comment type="similarity">
    <text evidence="2">Belongs to the ABC transporter superfamily. ABCD family. Peroxisomal fatty acyl CoA transporter (TC 3.A.1.203) subfamily.</text>
</comment>
<accession>A0A5S6PZ09</accession>
<evidence type="ECO:0000256" key="6">
    <source>
        <dbReference type="ARBA" id="ARBA00023136"/>
    </source>
</evidence>
<feature type="transmembrane region" description="Helical" evidence="7">
    <location>
        <begin position="50"/>
        <end position="69"/>
    </location>
</feature>
<dbReference type="InterPro" id="IPR006634">
    <property type="entry name" value="TLC-dom"/>
</dbReference>
<dbReference type="SMART" id="SM00724">
    <property type="entry name" value="TLC"/>
    <property type="match status" value="1"/>
</dbReference>
<sequence>MVFLVSMTFKATAPIGSMFVMLQHNATDFSKEAQSARWLYRAGWKDMATVFFYTIGAIIVHAVIQQYIVDKLQRKVHLSKTKTVKFNESGQMILFSIVSVLYAGYIINNHGYLSQVSNMWNGYPETHRILPFETKVFFILQIAYWMHTFPEFYFQKSKKDEIRIKSTVAVLYLLFLAGAYVLNFTRVAIFILFLHYAAESVFHFCRLAYFLERKSIAIPGFRIWNVIFVLTRLGCASLAVLTFWYGLRSFETPRVDLATGNFNTKFIRLNCLLTVCSLQTWMMWNFINFHLRRARERAAATRSRHQLKMAKKKTKKAEQEISSLPEVDQDSGRQLSRKFVEQLFHHLSTAISGYDDAVCTFSGKKLHHYARMEARAEANFNLSFLRRFWLLVKIMFPNMLSCTVLLATLVLLLGGLDQVATYYVGVMPSEFYQVLGGRDHDGFRTTLAKSFGLVVAKAILLTSITYATSILYINWRQLITQRLHSLYFNKHAFYDLNNLFSLKKIDNPDQRITQDVERTCRVFSEIFSKILMSPFIIAYYTYKAWDTSGYLGPVSIYIYFIVSTIINKFAMSPVIRCVAEQEKKEGDFRFKHMAVRTHAEAIAFYHSDSLEELFTEQRLESLLNTQQRLVNWRFLLNGVTNFVDYFGSILSYIIISIPILIEGKYDNVGPADISAIISRNSFYYLYLINSFSTLIDLNSKVSDMAGTAHRVAELYEELMRMSSNEKYNQRWSDHVAYVNNLLSRKTHDEDSKEDNANVADQLYSVYKNYAGMPLVSLHSIALYLPESNVCLVRDLTIDIVQGKHLLITGNSSCGKSSFLRMLCGFWKAQEGKLTRHVPNRLPWMLFLPQKPYFPSGTLRQQLVYPYRCSYCPQTIVDDEKLINLLRSVKLEHLVERCGGLDANVYWEWNDVLTPGESQRLSVLRAIYHRPLLTFLDEATSAMGTDYEMDIYKMLLSNGTTVVSVGHRHSIRQFHCVELHLTGDGSYSVGEISDSKVKL</sequence>